<name>A0A1D7QWJ4_9BACI</name>
<dbReference type="RefSeq" id="WP_069365366.1">
    <property type="nucleotide sequence ID" value="NZ_CP012502.1"/>
</dbReference>
<accession>A0A1D7QWJ4</accession>
<dbReference type="KEGG" id="bbev:BBEV_2016"/>
<reference evidence="3 4" key="1">
    <citation type="submission" date="2015-08" db="EMBL/GenBank/DDBJ databases">
        <title>The complete genome sequence of Bacillus beveridgei MLTeJB.</title>
        <authorList>
            <person name="Hanson T.E."/>
            <person name="Mesa C."/>
            <person name="Basesman S.M."/>
            <person name="Oremland R.S."/>
        </authorList>
    </citation>
    <scope>NUCLEOTIDE SEQUENCE [LARGE SCALE GENOMIC DNA]</scope>
    <source>
        <strain evidence="3 4">MLTeJB</strain>
    </source>
</reference>
<evidence type="ECO:0000259" key="2">
    <source>
        <dbReference type="Pfam" id="PF25166"/>
    </source>
</evidence>
<dbReference type="Pfam" id="PF25166">
    <property type="entry name" value="CoiA_C"/>
    <property type="match status" value="1"/>
</dbReference>
<dbReference type="AlphaFoldDB" id="A0A1D7QWJ4"/>
<protein>
    <submittedName>
        <fullName evidence="3">Competence protein CoiA</fullName>
    </submittedName>
</protein>
<evidence type="ECO:0000313" key="4">
    <source>
        <dbReference type="Proteomes" id="UP000094463"/>
    </source>
</evidence>
<dbReference type="EMBL" id="CP012502">
    <property type="protein sequence ID" value="AOM83376.1"/>
    <property type="molecule type" value="Genomic_DNA"/>
</dbReference>
<proteinExistence type="predicted"/>
<feature type="domain" description="Competence protein CoiA C-terminal" evidence="2">
    <location>
        <begin position="184"/>
        <end position="318"/>
    </location>
</feature>
<feature type="domain" description="Competence protein CoiA nuclease-like" evidence="1">
    <location>
        <begin position="16"/>
        <end position="167"/>
    </location>
</feature>
<organism evidence="3 4">
    <name type="scientific">Salisediminibacterium beveridgei</name>
    <dbReference type="NCBI Taxonomy" id="632773"/>
    <lineage>
        <taxon>Bacteria</taxon>
        <taxon>Bacillati</taxon>
        <taxon>Bacillota</taxon>
        <taxon>Bacilli</taxon>
        <taxon>Bacillales</taxon>
        <taxon>Bacillaceae</taxon>
        <taxon>Salisediminibacterium</taxon>
    </lineage>
</organism>
<dbReference type="OrthoDB" id="3784230at2"/>
<dbReference type="Pfam" id="PF06054">
    <property type="entry name" value="CoiA_nuc"/>
    <property type="match status" value="1"/>
</dbReference>
<dbReference type="STRING" id="632773.BBEV_2016"/>
<evidence type="ECO:0000259" key="1">
    <source>
        <dbReference type="Pfam" id="PF06054"/>
    </source>
</evidence>
<gene>
    <name evidence="3" type="ORF">BBEV_2016</name>
</gene>
<evidence type="ECO:0000313" key="3">
    <source>
        <dbReference type="EMBL" id="AOM83376.1"/>
    </source>
</evidence>
<dbReference type="Proteomes" id="UP000094463">
    <property type="component" value="Chromosome"/>
</dbReference>
<sequence>MLCKEEQHDYQKESNESATHQSAKAFVVEWLARKGVISETEKWIPVIQRRADIYFQFKDQEYVIEIQLSFINRKDFRMRYEDYLSVDIVPFWVGVDQVDGLNSDQKMTLLDELLIQMKPVPHACYIDVEKGTWLFRHGYFYLQNRTLTACEYVPDDELSIGAFLNKSVINQFTVCFSDSFIRRWLSQTKRKRLQKTLSLNQGERTVLGLLQEYGLNLNYFPAICRVPLQQQYILKTPPEIWQTWLLLAVIQRRDRIVITDLCDLMSEAVGKGIIQIRSNFMEDRGRMRLLVTEFVCWLHELGVVGQEYPGVYQLEHSITVKKNLETLLQDDELISKRYLTYLETRKK</sequence>
<keyword evidence="4" id="KW-1185">Reference proteome</keyword>
<dbReference type="InterPro" id="IPR057252">
    <property type="entry name" value="CoiA_C"/>
</dbReference>
<dbReference type="InterPro" id="IPR010330">
    <property type="entry name" value="CoiA_nuc"/>
</dbReference>